<comment type="caution">
    <text evidence="1">The sequence shown here is derived from an EMBL/GenBank/DDBJ whole genome shotgun (WGS) entry which is preliminary data.</text>
</comment>
<sequence length="45" mass="4922">MVIRRSVSVLSKLMVAYSSRIDAAMQLNNEEFADGWGGFSPARGC</sequence>
<dbReference type="EMBL" id="BMHQ01000010">
    <property type="protein sequence ID" value="GGE23959.1"/>
    <property type="molecule type" value="Genomic_DNA"/>
</dbReference>
<name>A0A8J2VD84_9BACL</name>
<reference evidence="1" key="2">
    <citation type="submission" date="2020-09" db="EMBL/GenBank/DDBJ databases">
        <authorList>
            <person name="Sun Q."/>
            <person name="Zhou Y."/>
        </authorList>
    </citation>
    <scope>NUCLEOTIDE SEQUENCE</scope>
    <source>
        <strain evidence="1">CGMCC 1.15179</strain>
    </source>
</reference>
<accession>A0A8J2VD84</accession>
<dbReference type="AlphaFoldDB" id="A0A8J2VD84"/>
<evidence type="ECO:0000313" key="2">
    <source>
        <dbReference type="Proteomes" id="UP000625210"/>
    </source>
</evidence>
<keyword evidence="2" id="KW-1185">Reference proteome</keyword>
<organism evidence="1 2">
    <name type="scientific">Marinithermofilum abyssi</name>
    <dbReference type="NCBI Taxonomy" id="1571185"/>
    <lineage>
        <taxon>Bacteria</taxon>
        <taxon>Bacillati</taxon>
        <taxon>Bacillota</taxon>
        <taxon>Bacilli</taxon>
        <taxon>Bacillales</taxon>
        <taxon>Thermoactinomycetaceae</taxon>
        <taxon>Marinithermofilum</taxon>
    </lineage>
</organism>
<protein>
    <submittedName>
        <fullName evidence="1">Uncharacterized protein</fullName>
    </submittedName>
</protein>
<dbReference type="Proteomes" id="UP000625210">
    <property type="component" value="Unassembled WGS sequence"/>
</dbReference>
<gene>
    <name evidence="1" type="ORF">GCM10011571_27570</name>
</gene>
<dbReference type="RefSeq" id="WP_188648470.1">
    <property type="nucleotide sequence ID" value="NZ_BMHQ01000010.1"/>
</dbReference>
<evidence type="ECO:0000313" key="1">
    <source>
        <dbReference type="EMBL" id="GGE23959.1"/>
    </source>
</evidence>
<proteinExistence type="predicted"/>
<reference evidence="1" key="1">
    <citation type="journal article" date="2014" name="Int. J. Syst. Evol. Microbiol.">
        <title>Complete genome sequence of Corynebacterium casei LMG S-19264T (=DSM 44701T), isolated from a smear-ripened cheese.</title>
        <authorList>
            <consortium name="US DOE Joint Genome Institute (JGI-PGF)"/>
            <person name="Walter F."/>
            <person name="Albersmeier A."/>
            <person name="Kalinowski J."/>
            <person name="Ruckert C."/>
        </authorList>
    </citation>
    <scope>NUCLEOTIDE SEQUENCE</scope>
    <source>
        <strain evidence="1">CGMCC 1.15179</strain>
    </source>
</reference>